<keyword evidence="1" id="KW-0472">Membrane</keyword>
<feature type="transmembrane region" description="Helical" evidence="1">
    <location>
        <begin position="40"/>
        <end position="58"/>
    </location>
</feature>
<reference evidence="2 3" key="1">
    <citation type="submission" date="2017-11" db="EMBL/GenBank/DDBJ databases">
        <title>The genome sequence of Pantoea rodasii DSM 26611.</title>
        <authorList>
            <person name="Gao J."/>
            <person name="Mao X."/>
            <person name="Sun J."/>
        </authorList>
    </citation>
    <scope>NUCLEOTIDE SEQUENCE [LARGE SCALE GENOMIC DNA]</scope>
    <source>
        <strain evidence="2 3">DSM 26611</strain>
    </source>
</reference>
<gene>
    <name evidence="2" type="ORF">PRCB_10205</name>
</gene>
<name>A0A2M9WDV9_9GAMM</name>
<proteinExistence type="predicted"/>
<keyword evidence="3" id="KW-1185">Reference proteome</keyword>
<comment type="caution">
    <text evidence="2">The sequence shown here is derived from an EMBL/GenBank/DDBJ whole genome shotgun (WGS) entry which is preliminary data.</text>
</comment>
<dbReference type="EMBL" id="PIQI01000014">
    <property type="protein sequence ID" value="PJZ05740.1"/>
    <property type="molecule type" value="Genomic_DNA"/>
</dbReference>
<accession>A0A2M9WDV9</accession>
<dbReference type="Proteomes" id="UP000232062">
    <property type="component" value="Unassembled WGS sequence"/>
</dbReference>
<evidence type="ECO:0000313" key="3">
    <source>
        <dbReference type="Proteomes" id="UP000232062"/>
    </source>
</evidence>
<evidence type="ECO:0000256" key="1">
    <source>
        <dbReference type="SAM" id="Phobius"/>
    </source>
</evidence>
<keyword evidence="1" id="KW-0812">Transmembrane</keyword>
<keyword evidence="1" id="KW-1133">Transmembrane helix</keyword>
<dbReference type="AlphaFoldDB" id="A0A2M9WDV9"/>
<evidence type="ECO:0000313" key="2">
    <source>
        <dbReference type="EMBL" id="PJZ05740.1"/>
    </source>
</evidence>
<organism evidence="2 3">
    <name type="scientific">Pantoea rodasii</name>
    <dbReference type="NCBI Taxonomy" id="1076549"/>
    <lineage>
        <taxon>Bacteria</taxon>
        <taxon>Pseudomonadati</taxon>
        <taxon>Pseudomonadota</taxon>
        <taxon>Gammaproteobacteria</taxon>
        <taxon>Enterobacterales</taxon>
        <taxon>Erwiniaceae</taxon>
        <taxon>Pantoea</taxon>
    </lineage>
</organism>
<sequence length="71" mass="8550">MKILGWEYPKRKLIKDILWCITFVLISKESAPYSPINTQGLLGTIAWMFMLVGIYRFYSGLFRFYDWYNNK</sequence>
<protein>
    <submittedName>
        <fullName evidence="2">Uncharacterized protein</fullName>
    </submittedName>
</protein>